<keyword evidence="1" id="KW-0678">Repressor</keyword>
<dbReference type="GO" id="GO:0000976">
    <property type="term" value="F:transcription cis-regulatory region binding"/>
    <property type="evidence" value="ECO:0007669"/>
    <property type="project" value="TreeGrafter"/>
</dbReference>
<feature type="domain" description="HTH tetR-type" evidence="6">
    <location>
        <begin position="4"/>
        <end position="64"/>
    </location>
</feature>
<feature type="DNA-binding region" description="H-T-H motif" evidence="5">
    <location>
        <begin position="27"/>
        <end position="46"/>
    </location>
</feature>
<dbReference type="GO" id="GO:0003700">
    <property type="term" value="F:DNA-binding transcription factor activity"/>
    <property type="evidence" value="ECO:0007669"/>
    <property type="project" value="TreeGrafter"/>
</dbReference>
<reference evidence="7 8" key="1">
    <citation type="submission" date="2020-07" db="EMBL/GenBank/DDBJ databases">
        <title>Sequencing the genomes of 1000 actinobacteria strains.</title>
        <authorList>
            <person name="Klenk H.-P."/>
        </authorList>
    </citation>
    <scope>NUCLEOTIDE SEQUENCE [LARGE SCALE GENOMIC DNA]</scope>
    <source>
        <strain evidence="7 8">DSM 15475</strain>
    </source>
</reference>
<evidence type="ECO:0000256" key="5">
    <source>
        <dbReference type="PROSITE-ProRule" id="PRU00335"/>
    </source>
</evidence>
<dbReference type="InterPro" id="IPR050109">
    <property type="entry name" value="HTH-type_TetR-like_transc_reg"/>
</dbReference>
<dbReference type="RefSeq" id="WP_218881876.1">
    <property type="nucleotide sequence ID" value="NZ_BAAALL010000004.1"/>
</dbReference>
<dbReference type="InterPro" id="IPR039538">
    <property type="entry name" value="BetI_C"/>
</dbReference>
<dbReference type="InterPro" id="IPR009057">
    <property type="entry name" value="Homeodomain-like_sf"/>
</dbReference>
<dbReference type="InterPro" id="IPR036271">
    <property type="entry name" value="Tet_transcr_reg_TetR-rel_C_sf"/>
</dbReference>
<dbReference type="Gene3D" id="1.10.357.10">
    <property type="entry name" value="Tetracycline Repressor, domain 2"/>
    <property type="match status" value="1"/>
</dbReference>
<accession>A0A7Z0GJR7</accession>
<comment type="caution">
    <text evidence="7">The sequence shown here is derived from an EMBL/GenBank/DDBJ whole genome shotgun (WGS) entry which is preliminary data.</text>
</comment>
<keyword evidence="8" id="KW-1185">Reference proteome</keyword>
<organism evidence="7 8">
    <name type="scientific">Nesterenkonia xinjiangensis</name>
    <dbReference type="NCBI Taxonomy" id="225327"/>
    <lineage>
        <taxon>Bacteria</taxon>
        <taxon>Bacillati</taxon>
        <taxon>Actinomycetota</taxon>
        <taxon>Actinomycetes</taxon>
        <taxon>Micrococcales</taxon>
        <taxon>Micrococcaceae</taxon>
        <taxon>Nesterenkonia</taxon>
    </lineage>
</organism>
<sequence length="204" mass="22138">MDRDARKNQLAEAVWQVILDQGISAVSVRTVAERAGVAVGSLRHVFPSRAELVQFSAELMVQRATDRLYATYPKAASGDPHARALALIREVLPITPDTRAEFEVNLALLAERAAVPELHRVRGEAHQRLAGLCRRVVDMLTSEPGTPAVLAKAQRLHALIDGLAFHLFHQPPEADSAWALDIIRAELREIAGHSADGGGAQRSG</sequence>
<name>A0A7Z0GJR7_9MICC</name>
<dbReference type="PROSITE" id="PS50977">
    <property type="entry name" value="HTH_TETR_2"/>
    <property type="match status" value="1"/>
</dbReference>
<evidence type="ECO:0000256" key="2">
    <source>
        <dbReference type="ARBA" id="ARBA00023015"/>
    </source>
</evidence>
<dbReference type="Pfam" id="PF00440">
    <property type="entry name" value="TetR_N"/>
    <property type="match status" value="1"/>
</dbReference>
<keyword evidence="2" id="KW-0805">Transcription regulation</keyword>
<dbReference type="PANTHER" id="PTHR30055">
    <property type="entry name" value="HTH-TYPE TRANSCRIPTIONAL REGULATOR RUTR"/>
    <property type="match status" value="1"/>
</dbReference>
<protein>
    <submittedName>
        <fullName evidence="7">AcrR family transcriptional regulator</fullName>
    </submittedName>
</protein>
<dbReference type="PANTHER" id="PTHR30055:SF234">
    <property type="entry name" value="HTH-TYPE TRANSCRIPTIONAL REGULATOR BETI"/>
    <property type="match status" value="1"/>
</dbReference>
<dbReference type="SUPFAM" id="SSF46689">
    <property type="entry name" value="Homeodomain-like"/>
    <property type="match status" value="1"/>
</dbReference>
<keyword evidence="3 5" id="KW-0238">DNA-binding</keyword>
<proteinExistence type="predicted"/>
<dbReference type="AlphaFoldDB" id="A0A7Z0GJR7"/>
<evidence type="ECO:0000256" key="3">
    <source>
        <dbReference type="ARBA" id="ARBA00023125"/>
    </source>
</evidence>
<evidence type="ECO:0000313" key="8">
    <source>
        <dbReference type="Proteomes" id="UP000535437"/>
    </source>
</evidence>
<keyword evidence="4" id="KW-0804">Transcription</keyword>
<evidence type="ECO:0000313" key="7">
    <source>
        <dbReference type="EMBL" id="NYJ77291.1"/>
    </source>
</evidence>
<dbReference type="Pfam" id="PF13977">
    <property type="entry name" value="TetR_C_6"/>
    <property type="match status" value="1"/>
</dbReference>
<dbReference type="InterPro" id="IPR001647">
    <property type="entry name" value="HTH_TetR"/>
</dbReference>
<evidence type="ECO:0000256" key="4">
    <source>
        <dbReference type="ARBA" id="ARBA00023163"/>
    </source>
</evidence>
<dbReference type="Proteomes" id="UP000535437">
    <property type="component" value="Unassembled WGS sequence"/>
</dbReference>
<evidence type="ECO:0000259" key="6">
    <source>
        <dbReference type="PROSITE" id="PS50977"/>
    </source>
</evidence>
<dbReference type="EMBL" id="JACCFY010000001">
    <property type="protein sequence ID" value="NYJ77291.1"/>
    <property type="molecule type" value="Genomic_DNA"/>
</dbReference>
<dbReference type="SUPFAM" id="SSF48498">
    <property type="entry name" value="Tetracyclin repressor-like, C-terminal domain"/>
    <property type="match status" value="1"/>
</dbReference>
<evidence type="ECO:0000256" key="1">
    <source>
        <dbReference type="ARBA" id="ARBA00022491"/>
    </source>
</evidence>
<gene>
    <name evidence="7" type="ORF">HNR09_000702</name>
</gene>